<dbReference type="OrthoDB" id="9781656at2"/>
<dbReference type="AlphaFoldDB" id="A0A3M0A7R6"/>
<dbReference type="InterPro" id="IPR017945">
    <property type="entry name" value="DHBP_synth_RibB-like_a/b_dom"/>
</dbReference>
<evidence type="ECO:0000313" key="3">
    <source>
        <dbReference type="Proteomes" id="UP000267187"/>
    </source>
</evidence>
<name>A0A3M0A7R6_9GAMM</name>
<proteinExistence type="predicted"/>
<organism evidence="2 3">
    <name type="scientific">Umboniibacter marinipuniceus</name>
    <dbReference type="NCBI Taxonomy" id="569599"/>
    <lineage>
        <taxon>Bacteria</taxon>
        <taxon>Pseudomonadati</taxon>
        <taxon>Pseudomonadota</taxon>
        <taxon>Gammaproteobacteria</taxon>
        <taxon>Cellvibrionales</taxon>
        <taxon>Cellvibrionaceae</taxon>
        <taxon>Umboniibacter</taxon>
    </lineage>
</organism>
<protein>
    <submittedName>
        <fullName evidence="2">tRNA threonylcarbamoyl adenosine modification protein (Sua5/YciO/YrdC/YwlC family)</fullName>
    </submittedName>
</protein>
<reference evidence="2 3" key="1">
    <citation type="submission" date="2018-10" db="EMBL/GenBank/DDBJ databases">
        <title>Genomic Encyclopedia of Type Strains, Phase IV (KMG-IV): sequencing the most valuable type-strain genomes for metagenomic binning, comparative biology and taxonomic classification.</title>
        <authorList>
            <person name="Goeker M."/>
        </authorList>
    </citation>
    <scope>NUCLEOTIDE SEQUENCE [LARGE SCALE GENOMIC DNA]</scope>
    <source>
        <strain evidence="2 3">DSM 25080</strain>
    </source>
</reference>
<dbReference type="PROSITE" id="PS51163">
    <property type="entry name" value="YRDC"/>
    <property type="match status" value="1"/>
</dbReference>
<dbReference type="PANTHER" id="PTHR42828">
    <property type="entry name" value="DHBP SYNTHASE RIBB-LIKE ALPHA/BETA DOMAIN-CONTAINING PROTEIN"/>
    <property type="match status" value="1"/>
</dbReference>
<dbReference type="EMBL" id="REFJ01000002">
    <property type="protein sequence ID" value="RMA81191.1"/>
    <property type="molecule type" value="Genomic_DNA"/>
</dbReference>
<dbReference type="PANTHER" id="PTHR42828:SF3">
    <property type="entry name" value="THREONYLCARBAMOYL-AMP SYNTHASE"/>
    <property type="match status" value="1"/>
</dbReference>
<dbReference type="InterPro" id="IPR006070">
    <property type="entry name" value="Sua5-like_dom"/>
</dbReference>
<dbReference type="NCBIfam" id="TIGR00057">
    <property type="entry name" value="L-threonylcarbamoyladenylate synthase"/>
    <property type="match status" value="1"/>
</dbReference>
<keyword evidence="3" id="KW-1185">Reference proteome</keyword>
<dbReference type="Gene3D" id="3.90.870.10">
    <property type="entry name" value="DHBP synthase"/>
    <property type="match status" value="1"/>
</dbReference>
<dbReference type="SUPFAM" id="SSF55821">
    <property type="entry name" value="YrdC/RibB"/>
    <property type="match status" value="1"/>
</dbReference>
<dbReference type="Pfam" id="PF01300">
    <property type="entry name" value="Sua5_yciO_yrdC"/>
    <property type="match status" value="1"/>
</dbReference>
<gene>
    <name evidence="2" type="ORF">DFR27_0992</name>
</gene>
<comment type="caution">
    <text evidence="2">The sequence shown here is derived from an EMBL/GenBank/DDBJ whole genome shotgun (WGS) entry which is preliminary data.</text>
</comment>
<evidence type="ECO:0000313" key="2">
    <source>
        <dbReference type="EMBL" id="RMA81191.1"/>
    </source>
</evidence>
<feature type="domain" description="YrdC-like" evidence="1">
    <location>
        <begin position="14"/>
        <end position="200"/>
    </location>
</feature>
<dbReference type="RefSeq" id="WP_121876343.1">
    <property type="nucleotide sequence ID" value="NZ_REFJ01000002.1"/>
</dbReference>
<dbReference type="InterPro" id="IPR052532">
    <property type="entry name" value="SUA5_domain"/>
</dbReference>
<accession>A0A3M0A7R6</accession>
<dbReference type="GO" id="GO:0003725">
    <property type="term" value="F:double-stranded RNA binding"/>
    <property type="evidence" value="ECO:0007669"/>
    <property type="project" value="InterPro"/>
</dbReference>
<evidence type="ECO:0000259" key="1">
    <source>
        <dbReference type="PROSITE" id="PS51163"/>
    </source>
</evidence>
<dbReference type="Proteomes" id="UP000267187">
    <property type="component" value="Unassembled WGS sequence"/>
</dbReference>
<sequence>MSQFFQIHPENPQLRLIRQAVTIMRDGGVIAYPTDSGYALGCMLGRKRAIERIRRIRRLDSKHPLSLVCGDLSSVGVYAKVDNTDYRMLKAAMPGAFTFILNATTEVPRQMMHPKRRTIGIRVPNNAITQALLLELGEPIISTTMIPPNEHDALFDPIEIRERWEHELDLIVDGGSVPPEETTVIDLTSHVPELVRKGAGDWTPFFADEPA</sequence>